<accession>A0ABR2VSI6</accession>
<keyword evidence="3" id="KW-1185">Reference proteome</keyword>
<dbReference type="EMBL" id="JASJQH010007925">
    <property type="protein sequence ID" value="KAK9696796.1"/>
    <property type="molecule type" value="Genomic_DNA"/>
</dbReference>
<feature type="coiled-coil region" evidence="1">
    <location>
        <begin position="127"/>
        <end position="154"/>
    </location>
</feature>
<sequence>MRFPNPREVRSLLYQKDISAKRSSKDQELLEVCVRILSKLDGPISNTSLGYKLRENPEWKKLVPSSGLTKFLRNEDRKKYFSVTDELKDGGWVTWVQYTGCPLPKGIEQTFQELALVDSEAPLTVSENKLVEEMQELVKRLECSSEEKEKWEALRVLVERLTRKKRPKYKIDAYLFG</sequence>
<keyword evidence="1" id="KW-0175">Coiled coil</keyword>
<organism evidence="2 3">
    <name type="scientific">Basidiobolus ranarum</name>
    <dbReference type="NCBI Taxonomy" id="34480"/>
    <lineage>
        <taxon>Eukaryota</taxon>
        <taxon>Fungi</taxon>
        <taxon>Fungi incertae sedis</taxon>
        <taxon>Zoopagomycota</taxon>
        <taxon>Entomophthoromycotina</taxon>
        <taxon>Basidiobolomycetes</taxon>
        <taxon>Basidiobolales</taxon>
        <taxon>Basidiobolaceae</taxon>
        <taxon>Basidiobolus</taxon>
    </lineage>
</organism>
<name>A0ABR2VSI6_9FUNG</name>
<comment type="caution">
    <text evidence="2">The sequence shown here is derived from an EMBL/GenBank/DDBJ whole genome shotgun (WGS) entry which is preliminary data.</text>
</comment>
<proteinExistence type="predicted"/>
<gene>
    <name evidence="2" type="ORF">K7432_012285</name>
</gene>
<reference evidence="2 3" key="1">
    <citation type="submission" date="2023-04" db="EMBL/GenBank/DDBJ databases">
        <title>Genome of Basidiobolus ranarum AG-B5.</title>
        <authorList>
            <person name="Stajich J.E."/>
            <person name="Carter-House D."/>
            <person name="Gryganskyi A."/>
        </authorList>
    </citation>
    <scope>NUCLEOTIDE SEQUENCE [LARGE SCALE GENOMIC DNA]</scope>
    <source>
        <strain evidence="2 3">AG-B5</strain>
    </source>
</reference>
<dbReference type="Proteomes" id="UP001479436">
    <property type="component" value="Unassembled WGS sequence"/>
</dbReference>
<protein>
    <submittedName>
        <fullName evidence="2">Uncharacterized protein</fullName>
    </submittedName>
</protein>
<evidence type="ECO:0000313" key="2">
    <source>
        <dbReference type="EMBL" id="KAK9696796.1"/>
    </source>
</evidence>
<evidence type="ECO:0000256" key="1">
    <source>
        <dbReference type="SAM" id="Coils"/>
    </source>
</evidence>
<evidence type="ECO:0000313" key="3">
    <source>
        <dbReference type="Proteomes" id="UP001479436"/>
    </source>
</evidence>